<dbReference type="Pfam" id="PF03471">
    <property type="entry name" value="CorC_HlyC"/>
    <property type="match status" value="1"/>
</dbReference>
<dbReference type="CDD" id="cd04590">
    <property type="entry name" value="CBS_pair_CorC_HlyC_assoc"/>
    <property type="match status" value="1"/>
</dbReference>
<evidence type="ECO:0000256" key="1">
    <source>
        <dbReference type="ARBA" id="ARBA00004651"/>
    </source>
</evidence>
<evidence type="ECO:0000313" key="14">
    <source>
        <dbReference type="EMBL" id="TQE93672.1"/>
    </source>
</evidence>
<keyword evidence="15" id="KW-1185">Reference proteome</keyword>
<dbReference type="InterPro" id="IPR000644">
    <property type="entry name" value="CBS_dom"/>
</dbReference>
<comment type="subcellular location">
    <subcellularLocation>
        <location evidence="1">Cell membrane</location>
        <topology evidence="1">Multi-pass membrane protein</topology>
    </subcellularLocation>
</comment>
<dbReference type="PANTHER" id="PTHR43099:SF5">
    <property type="entry name" value="HLYC_CORC FAMILY TRANSPORTER"/>
    <property type="match status" value="1"/>
</dbReference>
<dbReference type="Pfam" id="PF01595">
    <property type="entry name" value="CNNM"/>
    <property type="match status" value="1"/>
</dbReference>
<feature type="domain" description="CBS" evidence="12">
    <location>
        <begin position="299"/>
        <end position="356"/>
    </location>
</feature>
<dbReference type="InterPro" id="IPR046342">
    <property type="entry name" value="CBS_dom_sf"/>
</dbReference>
<dbReference type="RefSeq" id="WP_141612002.1">
    <property type="nucleotide sequence ID" value="NZ_VIGC02000035.1"/>
</dbReference>
<dbReference type="InterPro" id="IPR051676">
    <property type="entry name" value="UPF0053_domain"/>
</dbReference>
<accession>A0A540VAB1</accession>
<keyword evidence="8 10" id="KW-0472">Membrane</keyword>
<name>A0A540VAB1_9CHLR</name>
<dbReference type="FunFam" id="3.10.580.10:FF:000002">
    <property type="entry name" value="Magnesium/cobalt efflux protein CorC"/>
    <property type="match status" value="1"/>
</dbReference>
<dbReference type="InterPro" id="IPR044751">
    <property type="entry name" value="Ion_transp-like_CBS"/>
</dbReference>
<dbReference type="OrthoDB" id="9798188at2"/>
<dbReference type="PROSITE" id="PS51846">
    <property type="entry name" value="CNNM"/>
    <property type="match status" value="1"/>
</dbReference>
<evidence type="ECO:0000256" key="6">
    <source>
        <dbReference type="ARBA" id="ARBA00022989"/>
    </source>
</evidence>
<evidence type="ECO:0000256" key="5">
    <source>
        <dbReference type="ARBA" id="ARBA00022737"/>
    </source>
</evidence>
<evidence type="ECO:0000256" key="2">
    <source>
        <dbReference type="ARBA" id="ARBA00006337"/>
    </source>
</evidence>
<dbReference type="PROSITE" id="PS51371">
    <property type="entry name" value="CBS"/>
    <property type="match status" value="2"/>
</dbReference>
<dbReference type="GO" id="GO:0005886">
    <property type="term" value="C:plasma membrane"/>
    <property type="evidence" value="ECO:0007669"/>
    <property type="project" value="UniProtKB-SubCell"/>
</dbReference>
<evidence type="ECO:0000256" key="11">
    <source>
        <dbReference type="SAM" id="Phobius"/>
    </source>
</evidence>
<evidence type="ECO:0000256" key="4">
    <source>
        <dbReference type="ARBA" id="ARBA00022692"/>
    </source>
</evidence>
<dbReference type="Proteomes" id="UP000317371">
    <property type="component" value="Unassembled WGS sequence"/>
</dbReference>
<comment type="similarity">
    <text evidence="2">Belongs to the UPF0053 family.</text>
</comment>
<evidence type="ECO:0000259" key="13">
    <source>
        <dbReference type="PROSITE" id="PS51846"/>
    </source>
</evidence>
<dbReference type="SUPFAM" id="SSF56176">
    <property type="entry name" value="FAD-binding/transporter-associated domain-like"/>
    <property type="match status" value="1"/>
</dbReference>
<dbReference type="Pfam" id="PF00571">
    <property type="entry name" value="CBS"/>
    <property type="match status" value="2"/>
</dbReference>
<proteinExistence type="inferred from homology"/>
<organism evidence="14 15">
    <name type="scientific">Litorilinea aerophila</name>
    <dbReference type="NCBI Taxonomy" id="1204385"/>
    <lineage>
        <taxon>Bacteria</taxon>
        <taxon>Bacillati</taxon>
        <taxon>Chloroflexota</taxon>
        <taxon>Caldilineae</taxon>
        <taxon>Caldilineales</taxon>
        <taxon>Caldilineaceae</taxon>
        <taxon>Litorilinea</taxon>
    </lineage>
</organism>
<evidence type="ECO:0000256" key="9">
    <source>
        <dbReference type="PROSITE-ProRule" id="PRU00703"/>
    </source>
</evidence>
<feature type="transmembrane region" description="Helical" evidence="11">
    <location>
        <begin position="107"/>
        <end position="128"/>
    </location>
</feature>
<dbReference type="SUPFAM" id="SSF54631">
    <property type="entry name" value="CBS-domain pair"/>
    <property type="match status" value="1"/>
</dbReference>
<dbReference type="InParanoid" id="A0A540VAB1"/>
<dbReference type="GO" id="GO:0050660">
    <property type="term" value="F:flavin adenine dinucleotide binding"/>
    <property type="evidence" value="ECO:0007669"/>
    <property type="project" value="InterPro"/>
</dbReference>
<keyword evidence="3" id="KW-1003">Cell membrane</keyword>
<protein>
    <submittedName>
        <fullName evidence="14">HlyC/CorC family transporter</fullName>
    </submittedName>
</protein>
<dbReference type="SMART" id="SM00116">
    <property type="entry name" value="CBS"/>
    <property type="match status" value="2"/>
</dbReference>
<evidence type="ECO:0000256" key="3">
    <source>
        <dbReference type="ARBA" id="ARBA00022475"/>
    </source>
</evidence>
<evidence type="ECO:0000259" key="12">
    <source>
        <dbReference type="PROSITE" id="PS51371"/>
    </source>
</evidence>
<sequence length="454" mass="49538">MTEFLYPIGILLLLIVVNGFFVAAEFAIAAVPPTRVAQLAEAGSESARRVLAVVQDRQLLNRYISTAQVGITIASLGLGMYGEHTVAEWLVHPLETWFHLEGSQGQAVAHTLATILAVALLTYLHVVVGEMVPKSLALQSAAETALRLSWLMAWADVLFRPLTLVLNWIGDRLLTLVGLGDAASDAGGETQLTTSRELAYIVEESGEGGLLAPSEQTFLENVFDFHERTVSQVMTPRTRIAAIPVDADLMTTLAIVCEERHSRYPVYEGDRDHIVGVLYVKDLARHLAGQEEPFSLRTLMRPAVFVPETLPLETMLVRFRREHIQIAIVLDEYGGTAGLVTLEDLAEELIGEIQDEFDEEIPPFVEIGPNRLRVRGDLLLDELTQHYGLTFDQEDADTVGGLIMAHLGHVARPGDEVTVNGVRLVVEAVDGLAISTALLEISPESGGQSPESEG</sequence>
<keyword evidence="4 10" id="KW-0812">Transmembrane</keyword>
<dbReference type="FunCoup" id="A0A540VAB1">
    <property type="interactions" value="632"/>
</dbReference>
<feature type="domain" description="CBS" evidence="12">
    <location>
        <begin position="234"/>
        <end position="294"/>
    </location>
</feature>
<dbReference type="EMBL" id="VIGC01000035">
    <property type="protein sequence ID" value="TQE93672.1"/>
    <property type="molecule type" value="Genomic_DNA"/>
</dbReference>
<comment type="caution">
    <text evidence="14">The sequence shown here is derived from an EMBL/GenBank/DDBJ whole genome shotgun (WGS) entry which is preliminary data.</text>
</comment>
<keyword evidence="5" id="KW-0677">Repeat</keyword>
<dbReference type="InterPro" id="IPR002550">
    <property type="entry name" value="CNNM"/>
</dbReference>
<dbReference type="InterPro" id="IPR036318">
    <property type="entry name" value="FAD-bd_PCMH-like_sf"/>
</dbReference>
<dbReference type="AlphaFoldDB" id="A0A540VAB1"/>
<dbReference type="Gene3D" id="3.30.465.10">
    <property type="match status" value="1"/>
</dbReference>
<dbReference type="InterPro" id="IPR005170">
    <property type="entry name" value="Transptr-assoc_dom"/>
</dbReference>
<dbReference type="SMART" id="SM01091">
    <property type="entry name" value="CorC_HlyC"/>
    <property type="match status" value="1"/>
</dbReference>
<keyword evidence="7 9" id="KW-0129">CBS domain</keyword>
<evidence type="ECO:0000256" key="10">
    <source>
        <dbReference type="PROSITE-ProRule" id="PRU01193"/>
    </source>
</evidence>
<dbReference type="Gene3D" id="3.10.580.10">
    <property type="entry name" value="CBS-domain"/>
    <property type="match status" value="1"/>
</dbReference>
<feature type="transmembrane region" description="Helical" evidence="11">
    <location>
        <begin position="148"/>
        <end position="169"/>
    </location>
</feature>
<feature type="transmembrane region" description="Helical" evidence="11">
    <location>
        <begin position="6"/>
        <end position="31"/>
    </location>
</feature>
<keyword evidence="6 10" id="KW-1133">Transmembrane helix</keyword>
<evidence type="ECO:0000313" key="15">
    <source>
        <dbReference type="Proteomes" id="UP000317371"/>
    </source>
</evidence>
<gene>
    <name evidence="14" type="ORF">FKZ61_20335</name>
</gene>
<dbReference type="InterPro" id="IPR016169">
    <property type="entry name" value="FAD-bd_PCMH_sub2"/>
</dbReference>
<evidence type="ECO:0000256" key="8">
    <source>
        <dbReference type="ARBA" id="ARBA00023136"/>
    </source>
</evidence>
<reference evidence="14 15" key="1">
    <citation type="submission" date="2019-06" db="EMBL/GenBank/DDBJ databases">
        <title>Genome sequence of Litorilinea aerophila BAA-2444.</title>
        <authorList>
            <person name="Maclea K.S."/>
            <person name="Maurais E.G."/>
            <person name="Iannazzi L.C."/>
        </authorList>
    </citation>
    <scope>NUCLEOTIDE SEQUENCE [LARGE SCALE GENOMIC DNA]</scope>
    <source>
        <strain evidence="14 15">ATCC BAA-2444</strain>
    </source>
</reference>
<evidence type="ECO:0000256" key="7">
    <source>
        <dbReference type="ARBA" id="ARBA00023122"/>
    </source>
</evidence>
<dbReference type="PANTHER" id="PTHR43099">
    <property type="entry name" value="UPF0053 PROTEIN YRKA"/>
    <property type="match status" value="1"/>
</dbReference>
<feature type="domain" description="CNNM transmembrane" evidence="13">
    <location>
        <begin position="1"/>
        <end position="215"/>
    </location>
</feature>